<dbReference type="AlphaFoldDB" id="A0A081NFD0"/>
<dbReference type="STRING" id="1137799.GZ78_14940"/>
<dbReference type="RefSeq" id="WP_152558727.1">
    <property type="nucleotide sequence ID" value="NZ_JOKH01000003.1"/>
</dbReference>
<comment type="caution">
    <text evidence="1">The sequence shown here is derived from an EMBL/GenBank/DDBJ whole genome shotgun (WGS) entry which is preliminary data.</text>
</comment>
<dbReference type="OrthoDB" id="7052907at2"/>
<reference evidence="1 2" key="1">
    <citation type="submission" date="2014-06" db="EMBL/GenBank/DDBJ databases">
        <title>Whole Genome Sequences of Three Symbiotic Endozoicomonas Bacteria.</title>
        <authorList>
            <person name="Neave M.J."/>
            <person name="Apprill A."/>
            <person name="Voolstra C.R."/>
        </authorList>
    </citation>
    <scope>NUCLEOTIDE SEQUENCE [LARGE SCALE GENOMIC DNA]</scope>
    <source>
        <strain evidence="1 2">DSM 25634</strain>
    </source>
</reference>
<sequence length="388" mass="45069">MPHIKRVLKYVRGDYCRQLLQLTGVTRAQRILAHEPEFSTTINLKDACANLDKRQRQTFDDLTRRIDQMTDEVGQELLARLVKNKAEYIAQDDPYNQAAWVLLHEQSIFEQAESERFADEARLTAKWDSFKVLSSVNQLPDLEGLKEYLTQHFGGDDEVLVELFQRERPSIDGTTETLQQVMVYREGVPSLLKEVSKEKKALRETMVRPAREYAFLWNPQKGELEVVIRKKQEREQLAQLFTSKGLGIEQAPEKLERRQLTLDVLKSNPVLPFTRKEGIEQVSVSYLKFKSTRTKAPYTVRSPAHKAHEKDVYQVLKEDEIEHFLNCGQYSVAEASIAVKFRKKEGQSRANSTIIILKEPCTSNLQDLTERERHLSWNKLREWGLTHD</sequence>
<evidence type="ECO:0000313" key="2">
    <source>
        <dbReference type="Proteomes" id="UP000028073"/>
    </source>
</evidence>
<organism evidence="1 2">
    <name type="scientific">Endozoicomonas numazuensis</name>
    <dbReference type="NCBI Taxonomy" id="1137799"/>
    <lineage>
        <taxon>Bacteria</taxon>
        <taxon>Pseudomonadati</taxon>
        <taxon>Pseudomonadota</taxon>
        <taxon>Gammaproteobacteria</taxon>
        <taxon>Oceanospirillales</taxon>
        <taxon>Endozoicomonadaceae</taxon>
        <taxon>Endozoicomonas</taxon>
    </lineage>
</organism>
<protein>
    <submittedName>
        <fullName evidence="1">Uncharacterized protein</fullName>
    </submittedName>
</protein>
<keyword evidence="2" id="KW-1185">Reference proteome</keyword>
<dbReference type="eggNOG" id="ENOG502Z7SB">
    <property type="taxonomic scope" value="Bacteria"/>
</dbReference>
<accession>A0A081NFD0</accession>
<evidence type="ECO:0000313" key="1">
    <source>
        <dbReference type="EMBL" id="KEQ17153.1"/>
    </source>
</evidence>
<dbReference type="Proteomes" id="UP000028073">
    <property type="component" value="Unassembled WGS sequence"/>
</dbReference>
<proteinExistence type="predicted"/>
<gene>
    <name evidence="1" type="ORF">GZ78_14940</name>
</gene>
<name>A0A081NFD0_9GAMM</name>
<dbReference type="EMBL" id="JOKH01000003">
    <property type="protein sequence ID" value="KEQ17153.1"/>
    <property type="molecule type" value="Genomic_DNA"/>
</dbReference>